<evidence type="ECO:0000256" key="7">
    <source>
        <dbReference type="ARBA" id="ARBA00022989"/>
    </source>
</evidence>
<evidence type="ECO:0000256" key="8">
    <source>
        <dbReference type="ARBA" id="ARBA00023010"/>
    </source>
</evidence>
<dbReference type="RefSeq" id="WP_353316215.1">
    <property type="nucleotide sequence ID" value="NZ_JBDLBQ010000001.1"/>
</dbReference>
<dbReference type="PRINTS" id="PR01853">
    <property type="entry name" value="YAJCTRNLCASE"/>
</dbReference>
<name>A0ABW9KBU7_9FIRM</name>
<dbReference type="PANTHER" id="PTHR33909">
    <property type="entry name" value="SEC TRANSLOCON ACCESSORY COMPLEX SUBUNIT YAJC"/>
    <property type="match status" value="1"/>
</dbReference>
<evidence type="ECO:0000256" key="10">
    <source>
        <dbReference type="SAM" id="Phobius"/>
    </source>
</evidence>
<keyword evidence="6" id="KW-0653">Protein transport</keyword>
<sequence>MPKMLASLLPLIALFAVMYFLMIRPQQKQQKQLMDMRNAIKVGDEVITIGGVKGTIVSVNDDSVILETSSQKTRLEFVKNAIASNVKAAKVTENKQEDKKEDNEEK</sequence>
<organism evidence="11 12">
    <name type="scientific">Finegoldia dalianensis</name>
    <dbReference type="NCBI Taxonomy" id="3145239"/>
    <lineage>
        <taxon>Bacteria</taxon>
        <taxon>Bacillati</taxon>
        <taxon>Bacillota</taxon>
        <taxon>Tissierellia</taxon>
        <taxon>Tissierellales</taxon>
        <taxon>Peptoniphilaceae</taxon>
        <taxon>Finegoldia</taxon>
    </lineage>
</organism>
<dbReference type="EMBL" id="JBDLBQ010000001">
    <property type="protein sequence ID" value="MFN2101560.1"/>
    <property type="molecule type" value="Genomic_DNA"/>
</dbReference>
<dbReference type="SMART" id="SM01323">
    <property type="entry name" value="YajC"/>
    <property type="match status" value="1"/>
</dbReference>
<evidence type="ECO:0000256" key="6">
    <source>
        <dbReference type="ARBA" id="ARBA00022927"/>
    </source>
</evidence>
<gene>
    <name evidence="11" type="primary">yajC</name>
    <name evidence="11" type="ORF">ABDJ34_01445</name>
</gene>
<evidence type="ECO:0000313" key="12">
    <source>
        <dbReference type="Proteomes" id="UP001634413"/>
    </source>
</evidence>
<proteinExistence type="inferred from homology"/>
<dbReference type="PANTHER" id="PTHR33909:SF1">
    <property type="entry name" value="SEC TRANSLOCON ACCESSORY COMPLEX SUBUNIT YAJC"/>
    <property type="match status" value="1"/>
</dbReference>
<keyword evidence="4" id="KW-1003">Cell membrane</keyword>
<evidence type="ECO:0000256" key="1">
    <source>
        <dbReference type="ARBA" id="ARBA00004162"/>
    </source>
</evidence>
<keyword evidence="9 10" id="KW-0472">Membrane</keyword>
<protein>
    <submittedName>
        <fullName evidence="11">Preprotein translocase subunit YajC</fullName>
    </submittedName>
</protein>
<accession>A0ABW9KBU7</accession>
<keyword evidence="8" id="KW-0811">Translocation</keyword>
<dbReference type="Proteomes" id="UP001634413">
    <property type="component" value="Unassembled WGS sequence"/>
</dbReference>
<evidence type="ECO:0000313" key="11">
    <source>
        <dbReference type="EMBL" id="MFN2101560.1"/>
    </source>
</evidence>
<comment type="subcellular location">
    <subcellularLocation>
        <location evidence="1">Cell membrane</location>
        <topology evidence="1">Single-pass membrane protein</topology>
    </subcellularLocation>
</comment>
<comment type="caution">
    <text evidence="11">The sequence shown here is derived from an EMBL/GenBank/DDBJ whole genome shotgun (WGS) entry which is preliminary data.</text>
</comment>
<evidence type="ECO:0000256" key="3">
    <source>
        <dbReference type="ARBA" id="ARBA00022448"/>
    </source>
</evidence>
<evidence type="ECO:0000256" key="5">
    <source>
        <dbReference type="ARBA" id="ARBA00022692"/>
    </source>
</evidence>
<keyword evidence="3" id="KW-0813">Transport</keyword>
<dbReference type="NCBIfam" id="TIGR00739">
    <property type="entry name" value="yajC"/>
    <property type="match status" value="1"/>
</dbReference>
<evidence type="ECO:0000256" key="4">
    <source>
        <dbReference type="ARBA" id="ARBA00022475"/>
    </source>
</evidence>
<evidence type="ECO:0000256" key="2">
    <source>
        <dbReference type="ARBA" id="ARBA00006742"/>
    </source>
</evidence>
<keyword evidence="7 10" id="KW-1133">Transmembrane helix</keyword>
<keyword evidence="5 10" id="KW-0812">Transmembrane</keyword>
<keyword evidence="12" id="KW-1185">Reference proteome</keyword>
<dbReference type="Pfam" id="PF02699">
    <property type="entry name" value="YajC"/>
    <property type="match status" value="1"/>
</dbReference>
<evidence type="ECO:0000256" key="9">
    <source>
        <dbReference type="ARBA" id="ARBA00023136"/>
    </source>
</evidence>
<feature type="transmembrane region" description="Helical" evidence="10">
    <location>
        <begin position="6"/>
        <end position="23"/>
    </location>
</feature>
<reference evidence="11 12" key="1">
    <citation type="journal article" date="2024" name="Anaerobe">
        <title>The identification of Finegoldia dalianensis sp. nov., isolated from the pus of a patient with skin abscess and genomic analysis of the strains belonging to Finegoldia genus.</title>
        <authorList>
            <person name="Li Y."/>
            <person name="Wang Y."/>
            <person name="Xiao D."/>
            <person name="Wang J."/>
            <person name="Jin D."/>
        </authorList>
    </citation>
    <scope>NUCLEOTIDE SEQUENCE [LARGE SCALE GENOMIC DNA]</scope>
    <source>
        <strain evidence="11 12">LY240594</strain>
    </source>
</reference>
<comment type="similarity">
    <text evidence="2">Belongs to the YajC family.</text>
</comment>
<dbReference type="InterPro" id="IPR003849">
    <property type="entry name" value="Preprotein_translocase_YajC"/>
</dbReference>